<dbReference type="EMBL" id="CP003495">
    <property type="protein sequence ID" value="AFY27363.1"/>
    <property type="molecule type" value="Genomic_DNA"/>
</dbReference>
<proteinExistence type="predicted"/>
<dbReference type="KEGG" id="cgc:Cyagr_0153"/>
<reference evidence="2" key="1">
    <citation type="journal article" date="2013" name="Proc. Natl. Acad. Sci. U.S.A.">
        <title>Improving the coverage of the cyanobacterial phylum using diversity-driven genome sequencing.</title>
        <authorList>
            <person name="Shih P.M."/>
            <person name="Wu D."/>
            <person name="Latifi A."/>
            <person name="Axen S.D."/>
            <person name="Fewer D.P."/>
            <person name="Talla E."/>
            <person name="Calteau A."/>
            <person name="Cai F."/>
            <person name="Tandeau de Marsac N."/>
            <person name="Rippka R."/>
            <person name="Herdman M."/>
            <person name="Sivonen K."/>
            <person name="Coursin T."/>
            <person name="Laurent T."/>
            <person name="Goodwin L."/>
            <person name="Nolan M."/>
            <person name="Davenport K.W."/>
            <person name="Han C.S."/>
            <person name="Rubin E.M."/>
            <person name="Eisen J.A."/>
            <person name="Woyke T."/>
            <person name="Gugger M."/>
            <person name="Kerfeld C.A."/>
        </authorList>
    </citation>
    <scope>NUCLEOTIDE SEQUENCE [LARGE SCALE GENOMIC DNA]</scope>
    <source>
        <strain evidence="2">ATCC 27147 / PCC 6307</strain>
    </source>
</reference>
<dbReference type="Proteomes" id="UP000010388">
    <property type="component" value="Chromosome"/>
</dbReference>
<evidence type="ECO:0000313" key="1">
    <source>
        <dbReference type="EMBL" id="AFY27363.1"/>
    </source>
</evidence>
<sequence>MAPYLWHFDASCWPLERIDTPTGEHVPVITGGSEESLHPKDGGRPIACFIPKVSGEWGWRV</sequence>
<dbReference type="RefSeq" id="WP_015107822.1">
    <property type="nucleotide sequence ID" value="NC_019675.1"/>
</dbReference>
<dbReference type="HOGENOM" id="CLU_2914790_0_0_3"/>
<dbReference type="OrthoDB" id="566734at2"/>
<dbReference type="AlphaFoldDB" id="K9P337"/>
<name>K9P337_CYAGP</name>
<accession>K9P337</accession>
<organism evidence="1 2">
    <name type="scientific">Cyanobium gracile (strain ATCC 27147 / PCC 6307)</name>
    <dbReference type="NCBI Taxonomy" id="292564"/>
    <lineage>
        <taxon>Bacteria</taxon>
        <taxon>Bacillati</taxon>
        <taxon>Cyanobacteriota</taxon>
        <taxon>Cyanophyceae</taxon>
        <taxon>Synechococcales</taxon>
        <taxon>Prochlorococcaceae</taxon>
        <taxon>Cyanobium</taxon>
    </lineage>
</organism>
<protein>
    <submittedName>
        <fullName evidence="1">Uncharacterized protein</fullName>
    </submittedName>
</protein>
<gene>
    <name evidence="1" type="ordered locus">Cyagr_0153</name>
</gene>
<evidence type="ECO:0000313" key="2">
    <source>
        <dbReference type="Proteomes" id="UP000010388"/>
    </source>
</evidence>